<feature type="region of interest" description="Disordered" evidence="1">
    <location>
        <begin position="1"/>
        <end position="72"/>
    </location>
</feature>
<name>A0A4S4KYD2_9AGAM</name>
<feature type="compositionally biased region" description="Acidic residues" evidence="1">
    <location>
        <begin position="255"/>
        <end position="266"/>
    </location>
</feature>
<gene>
    <name evidence="2" type="ORF">EW145_g5907</name>
</gene>
<proteinExistence type="predicted"/>
<protein>
    <recommendedName>
        <fullName evidence="4">Essential protein Yae1 N-terminal domain-containing protein</fullName>
    </recommendedName>
</protein>
<sequence>MAETAIYSTATSAAESEIDDTLRQATSSRSPLAELISDPVLLRSLTRQRPDKSLSSSRRDEGRRRDRDHDSDTASRILSVVLAEEEREVQHLKTQLIVLGEQLKGSMRRAADAEQRAHTAQSREREALAKAERAEQTKHRAELEVARQQEEMKRYRQQIETLERQVGKSEYDIRILQRKKDRAEEAASDAKDALRQYKQSTQDMKAREEGIEEGRRLGLRRGFSSGRLNGWKVGQQDGFQEGIAYGRQESRIGVEDEDRQTDEGQDGDNLKRTRSWAESLGQETDEVFAVEASSMQSSSSMGEGSPRMYTE</sequence>
<dbReference type="OrthoDB" id="2135488at2759"/>
<reference evidence="2 3" key="1">
    <citation type="submission" date="2019-02" db="EMBL/GenBank/DDBJ databases">
        <title>Genome sequencing of the rare red list fungi Phellinidium pouzarii.</title>
        <authorList>
            <person name="Buettner E."/>
            <person name="Kellner H."/>
        </authorList>
    </citation>
    <scope>NUCLEOTIDE SEQUENCE [LARGE SCALE GENOMIC DNA]</scope>
    <source>
        <strain evidence="2 3">DSM 108285</strain>
    </source>
</reference>
<keyword evidence="3" id="KW-1185">Reference proteome</keyword>
<dbReference type="AlphaFoldDB" id="A0A4S4KYD2"/>
<evidence type="ECO:0000313" key="2">
    <source>
        <dbReference type="EMBL" id="THH03909.1"/>
    </source>
</evidence>
<feature type="compositionally biased region" description="Basic and acidic residues" evidence="1">
    <location>
        <begin position="184"/>
        <end position="195"/>
    </location>
</feature>
<organism evidence="2 3">
    <name type="scientific">Phellinidium pouzarii</name>
    <dbReference type="NCBI Taxonomy" id="167371"/>
    <lineage>
        <taxon>Eukaryota</taxon>
        <taxon>Fungi</taxon>
        <taxon>Dikarya</taxon>
        <taxon>Basidiomycota</taxon>
        <taxon>Agaricomycotina</taxon>
        <taxon>Agaricomycetes</taxon>
        <taxon>Hymenochaetales</taxon>
        <taxon>Hymenochaetaceae</taxon>
        <taxon>Phellinidium</taxon>
    </lineage>
</organism>
<comment type="caution">
    <text evidence="2">The sequence shown here is derived from an EMBL/GenBank/DDBJ whole genome shotgun (WGS) entry which is preliminary data.</text>
</comment>
<feature type="region of interest" description="Disordered" evidence="1">
    <location>
        <begin position="184"/>
        <end position="212"/>
    </location>
</feature>
<evidence type="ECO:0000313" key="3">
    <source>
        <dbReference type="Proteomes" id="UP000308199"/>
    </source>
</evidence>
<feature type="compositionally biased region" description="Basic and acidic residues" evidence="1">
    <location>
        <begin position="48"/>
        <end position="72"/>
    </location>
</feature>
<dbReference type="Proteomes" id="UP000308199">
    <property type="component" value="Unassembled WGS sequence"/>
</dbReference>
<evidence type="ECO:0000256" key="1">
    <source>
        <dbReference type="SAM" id="MobiDB-lite"/>
    </source>
</evidence>
<dbReference type="EMBL" id="SGPK01000397">
    <property type="protein sequence ID" value="THH03909.1"/>
    <property type="molecule type" value="Genomic_DNA"/>
</dbReference>
<feature type="region of interest" description="Disordered" evidence="1">
    <location>
        <begin position="247"/>
        <end position="311"/>
    </location>
</feature>
<evidence type="ECO:0008006" key="4">
    <source>
        <dbReference type="Google" id="ProtNLM"/>
    </source>
</evidence>
<accession>A0A4S4KYD2</accession>
<feature type="compositionally biased region" description="Polar residues" evidence="1">
    <location>
        <begin position="1"/>
        <end position="14"/>
    </location>
</feature>
<feature type="compositionally biased region" description="Low complexity" evidence="1">
    <location>
        <begin position="293"/>
        <end position="305"/>
    </location>
</feature>